<evidence type="ECO:0000256" key="3">
    <source>
        <dbReference type="RuleBase" id="RU000363"/>
    </source>
</evidence>
<name>A0ABW4WHB5_9HYPH</name>
<proteinExistence type="inferred from homology"/>
<dbReference type="PROSITE" id="PS00061">
    <property type="entry name" value="ADH_SHORT"/>
    <property type="match status" value="1"/>
</dbReference>
<dbReference type="PANTHER" id="PTHR44196">
    <property type="entry name" value="DEHYDROGENASE/REDUCTASE SDR FAMILY MEMBER 7B"/>
    <property type="match status" value="1"/>
</dbReference>
<feature type="domain" description="Ketoreductase" evidence="5">
    <location>
        <begin position="22"/>
        <end position="202"/>
    </location>
</feature>
<dbReference type="PRINTS" id="PR00080">
    <property type="entry name" value="SDRFAMILY"/>
</dbReference>
<dbReference type="PANTHER" id="PTHR44196:SF1">
    <property type="entry name" value="DEHYDROGENASE_REDUCTASE SDR FAMILY MEMBER 7B"/>
    <property type="match status" value="1"/>
</dbReference>
<evidence type="ECO:0000313" key="7">
    <source>
        <dbReference type="Proteomes" id="UP001597349"/>
    </source>
</evidence>
<evidence type="ECO:0000256" key="4">
    <source>
        <dbReference type="SAM" id="MobiDB-lite"/>
    </source>
</evidence>
<feature type="region of interest" description="Disordered" evidence="4">
    <location>
        <begin position="204"/>
        <end position="233"/>
    </location>
</feature>
<accession>A0ABW4WHB5</accession>
<evidence type="ECO:0000259" key="5">
    <source>
        <dbReference type="SMART" id="SM00822"/>
    </source>
</evidence>
<dbReference type="SUPFAM" id="SSF51735">
    <property type="entry name" value="NAD(P)-binding Rossmann-fold domains"/>
    <property type="match status" value="1"/>
</dbReference>
<comment type="similarity">
    <text evidence="1 3">Belongs to the short-chain dehydrogenases/reductases (SDR) family.</text>
</comment>
<dbReference type="InterPro" id="IPR020904">
    <property type="entry name" value="Sc_DH/Rdtase_CS"/>
</dbReference>
<organism evidence="6 7">
    <name type="scientific">Mesorhizobium calcicola</name>
    <dbReference type="NCBI Taxonomy" id="1300310"/>
    <lineage>
        <taxon>Bacteria</taxon>
        <taxon>Pseudomonadati</taxon>
        <taxon>Pseudomonadota</taxon>
        <taxon>Alphaproteobacteria</taxon>
        <taxon>Hyphomicrobiales</taxon>
        <taxon>Phyllobacteriaceae</taxon>
        <taxon>Mesorhizobium</taxon>
    </lineage>
</organism>
<evidence type="ECO:0000256" key="1">
    <source>
        <dbReference type="ARBA" id="ARBA00006484"/>
    </source>
</evidence>
<comment type="caution">
    <text evidence="6">The sequence shown here is derived from an EMBL/GenBank/DDBJ whole genome shotgun (WGS) entry which is preliminary data.</text>
</comment>
<dbReference type="InterPro" id="IPR002347">
    <property type="entry name" value="SDR_fam"/>
</dbReference>
<dbReference type="SMART" id="SM00822">
    <property type="entry name" value="PKS_KR"/>
    <property type="match status" value="1"/>
</dbReference>
<dbReference type="PRINTS" id="PR00081">
    <property type="entry name" value="GDHRDH"/>
</dbReference>
<keyword evidence="7" id="KW-1185">Reference proteome</keyword>
<sequence length="257" mass="27734">MRLADHGASQVEGSTTLKLAGNTILITGGATGIGLALARRLSEQGNQVIVCGRKEEALANARAEVPAFATRVCDIADAESRRSMVEWLKAEYPNLNVVINNAGVQHHRDFTRDPGIETLDQEVAINLTAPIHLIALLLPMLKERQNAAIVNISSGLAFSPMADVPVYCATKAAIHSFTLSLRHQLKQTGIRVVEIAPPIVDTGLGGGTRSEGTASRMMVTPKRSQPTRWPSSKRTRTKFLSGFRFKLASWARPCSSG</sequence>
<dbReference type="Pfam" id="PF00106">
    <property type="entry name" value="adh_short"/>
    <property type="match status" value="1"/>
</dbReference>
<dbReference type="RefSeq" id="WP_379022394.1">
    <property type="nucleotide sequence ID" value="NZ_JBHUGY010000034.1"/>
</dbReference>
<dbReference type="InterPro" id="IPR057326">
    <property type="entry name" value="KR_dom"/>
</dbReference>
<dbReference type="EMBL" id="JBHUGY010000034">
    <property type="protein sequence ID" value="MFD2055809.1"/>
    <property type="molecule type" value="Genomic_DNA"/>
</dbReference>
<protein>
    <submittedName>
        <fullName evidence="6">SDR family oxidoreductase</fullName>
    </submittedName>
</protein>
<reference evidence="7" key="1">
    <citation type="journal article" date="2019" name="Int. J. Syst. Evol. Microbiol.">
        <title>The Global Catalogue of Microorganisms (GCM) 10K type strain sequencing project: providing services to taxonomists for standard genome sequencing and annotation.</title>
        <authorList>
            <consortium name="The Broad Institute Genomics Platform"/>
            <consortium name="The Broad Institute Genome Sequencing Center for Infectious Disease"/>
            <person name="Wu L."/>
            <person name="Ma J."/>
        </authorList>
    </citation>
    <scope>NUCLEOTIDE SEQUENCE [LARGE SCALE GENOMIC DNA]</scope>
    <source>
        <strain evidence="7">CGMCC 1.16226</strain>
    </source>
</reference>
<dbReference type="Proteomes" id="UP001597349">
    <property type="component" value="Unassembled WGS sequence"/>
</dbReference>
<evidence type="ECO:0000313" key="6">
    <source>
        <dbReference type="EMBL" id="MFD2055809.1"/>
    </source>
</evidence>
<keyword evidence="2" id="KW-0560">Oxidoreductase</keyword>
<gene>
    <name evidence="6" type="ORF">ACFSQT_22920</name>
</gene>
<dbReference type="CDD" id="cd05370">
    <property type="entry name" value="SDR_c2"/>
    <property type="match status" value="1"/>
</dbReference>
<dbReference type="InterPro" id="IPR036291">
    <property type="entry name" value="NAD(P)-bd_dom_sf"/>
</dbReference>
<evidence type="ECO:0000256" key="2">
    <source>
        <dbReference type="ARBA" id="ARBA00023002"/>
    </source>
</evidence>
<dbReference type="Gene3D" id="3.40.50.720">
    <property type="entry name" value="NAD(P)-binding Rossmann-like Domain"/>
    <property type="match status" value="1"/>
</dbReference>